<evidence type="ECO:0000313" key="2">
    <source>
        <dbReference type="EMBL" id="GBL81729.1"/>
    </source>
</evidence>
<feature type="region of interest" description="Disordered" evidence="1">
    <location>
        <begin position="37"/>
        <end position="152"/>
    </location>
</feature>
<dbReference type="EMBL" id="BGPR01000026">
    <property type="protein sequence ID" value="GBL81729.1"/>
    <property type="molecule type" value="Genomic_DNA"/>
</dbReference>
<comment type="caution">
    <text evidence="2">The sequence shown here is derived from an EMBL/GenBank/DDBJ whole genome shotgun (WGS) entry which is preliminary data.</text>
</comment>
<reference evidence="2 3" key="1">
    <citation type="journal article" date="2019" name="Sci. Rep.">
        <title>Orb-weaving spider Araneus ventricosus genome elucidates the spidroin gene catalogue.</title>
        <authorList>
            <person name="Kono N."/>
            <person name="Nakamura H."/>
            <person name="Ohtoshi R."/>
            <person name="Moran D.A.P."/>
            <person name="Shinohara A."/>
            <person name="Yoshida Y."/>
            <person name="Fujiwara M."/>
            <person name="Mori M."/>
            <person name="Tomita M."/>
            <person name="Arakawa K."/>
        </authorList>
    </citation>
    <scope>NUCLEOTIDE SEQUENCE [LARGE SCALE GENOMIC DNA]</scope>
</reference>
<evidence type="ECO:0000313" key="3">
    <source>
        <dbReference type="Proteomes" id="UP000499080"/>
    </source>
</evidence>
<feature type="compositionally biased region" description="Polar residues" evidence="1">
    <location>
        <begin position="38"/>
        <end position="49"/>
    </location>
</feature>
<keyword evidence="3" id="KW-1185">Reference proteome</keyword>
<proteinExistence type="predicted"/>
<name>A0A4Y2AR51_ARAVE</name>
<accession>A0A4Y2AR51</accession>
<feature type="compositionally biased region" description="Acidic residues" evidence="1">
    <location>
        <begin position="59"/>
        <end position="69"/>
    </location>
</feature>
<dbReference type="Proteomes" id="UP000499080">
    <property type="component" value="Unassembled WGS sequence"/>
</dbReference>
<organism evidence="2 3">
    <name type="scientific">Araneus ventricosus</name>
    <name type="common">Orbweaver spider</name>
    <name type="synonym">Epeira ventricosa</name>
    <dbReference type="NCBI Taxonomy" id="182803"/>
    <lineage>
        <taxon>Eukaryota</taxon>
        <taxon>Metazoa</taxon>
        <taxon>Ecdysozoa</taxon>
        <taxon>Arthropoda</taxon>
        <taxon>Chelicerata</taxon>
        <taxon>Arachnida</taxon>
        <taxon>Araneae</taxon>
        <taxon>Araneomorphae</taxon>
        <taxon>Entelegynae</taxon>
        <taxon>Araneoidea</taxon>
        <taxon>Araneidae</taxon>
        <taxon>Araneus</taxon>
    </lineage>
</organism>
<feature type="compositionally biased region" description="Basic and acidic residues" evidence="1">
    <location>
        <begin position="102"/>
        <end position="114"/>
    </location>
</feature>
<dbReference type="AlphaFoldDB" id="A0A4Y2AR51"/>
<sequence>MMARKFIGLRGSDFVDYVRSVIYDSDGQEFYEERRVRSLNQGVQQSNSPDLLENRENSDIEIDDSDAEPDYVANDAHSECSNNGLPDQPYSSEAGPSNYNPRDYHGFEDFLRESDGDDEDDPDYILSDSELENYASDWSDEKNDSGSRRFRFPVLNSDTSMDIPITYLGKKDFEWSSEEPNQCVRASAENIIRGPR</sequence>
<gene>
    <name evidence="2" type="ORF">AVEN_93502_1</name>
</gene>
<evidence type="ECO:0000256" key="1">
    <source>
        <dbReference type="SAM" id="MobiDB-lite"/>
    </source>
</evidence>
<feature type="compositionally biased region" description="Polar residues" evidence="1">
    <location>
        <begin position="79"/>
        <end position="100"/>
    </location>
</feature>
<protein>
    <submittedName>
        <fullName evidence="2">Uncharacterized protein</fullName>
    </submittedName>
</protein>